<reference evidence="4" key="1">
    <citation type="journal article" date="2020" name="Stud. Mycol.">
        <title>101 Dothideomycetes genomes: A test case for predicting lifestyles and emergence of pathogens.</title>
        <authorList>
            <person name="Haridas S."/>
            <person name="Albert R."/>
            <person name="Binder M."/>
            <person name="Bloem J."/>
            <person name="LaButti K."/>
            <person name="Salamov A."/>
            <person name="Andreopoulos B."/>
            <person name="Baker S."/>
            <person name="Barry K."/>
            <person name="Bills G."/>
            <person name="Bluhm B."/>
            <person name="Cannon C."/>
            <person name="Castanera R."/>
            <person name="Culley D."/>
            <person name="Daum C."/>
            <person name="Ezra D."/>
            <person name="Gonzalez J."/>
            <person name="Henrissat B."/>
            <person name="Kuo A."/>
            <person name="Liang C."/>
            <person name="Lipzen A."/>
            <person name="Lutzoni F."/>
            <person name="Magnuson J."/>
            <person name="Mondo S."/>
            <person name="Nolan M."/>
            <person name="Ohm R."/>
            <person name="Pangilinan J."/>
            <person name="Park H.-J."/>
            <person name="Ramirez L."/>
            <person name="Alfaro M."/>
            <person name="Sun H."/>
            <person name="Tritt A."/>
            <person name="Yoshinaga Y."/>
            <person name="Zwiers L.-H."/>
            <person name="Turgeon B."/>
            <person name="Goodwin S."/>
            <person name="Spatafora J."/>
            <person name="Crous P."/>
            <person name="Grigoriev I."/>
        </authorList>
    </citation>
    <scope>NUCLEOTIDE SEQUENCE [LARGE SCALE GENOMIC DNA]</scope>
    <source>
        <strain evidence="4">CBS 304.66</strain>
    </source>
</reference>
<dbReference type="AlphaFoldDB" id="A0A9P4JYT4"/>
<sequence>MLTLTPRKGGSGSSGGIKNGKGAIPSDMPPDVSQNISIVLGALSAFIFLFLFVCGKAIFSNLYLEKRKPKEYFLSTNNLLVLLFLWPYHVYVFLGGSTRKKRSHDIEMGRTRHTQPSAETTARDDSSAASRMKPDAQHILTSHSSEADTPRPNHAHSQPPEIDLGTLARLRDAPFLAGTVDTRNYPWSTRSLHCPAYSGYKRVAQDPAGPMAELAYSMNRVVLSASPGRKMRSSSAKESSSASEPKSLDSNGMAPFHLESGCQDVLGGGKKETPRGCEYDSPYVVDREVFVVGEP</sequence>
<organism evidence="3 4">
    <name type="scientific">Lojkania enalia</name>
    <dbReference type="NCBI Taxonomy" id="147567"/>
    <lineage>
        <taxon>Eukaryota</taxon>
        <taxon>Fungi</taxon>
        <taxon>Dikarya</taxon>
        <taxon>Ascomycota</taxon>
        <taxon>Pezizomycotina</taxon>
        <taxon>Dothideomycetes</taxon>
        <taxon>Pleosporomycetidae</taxon>
        <taxon>Pleosporales</taxon>
        <taxon>Pleosporales incertae sedis</taxon>
        <taxon>Lojkania</taxon>
    </lineage>
</organism>
<feature type="region of interest" description="Disordered" evidence="1">
    <location>
        <begin position="226"/>
        <end position="279"/>
    </location>
</feature>
<protein>
    <submittedName>
        <fullName evidence="3">Uncharacterized protein</fullName>
    </submittedName>
</protein>
<feature type="compositionally biased region" description="Basic and acidic residues" evidence="1">
    <location>
        <begin position="269"/>
        <end position="278"/>
    </location>
</feature>
<keyword evidence="2" id="KW-1133">Transmembrane helix</keyword>
<feature type="transmembrane region" description="Helical" evidence="2">
    <location>
        <begin position="36"/>
        <end position="59"/>
    </location>
</feature>
<accession>A0A9P4JYT4</accession>
<evidence type="ECO:0000256" key="1">
    <source>
        <dbReference type="SAM" id="MobiDB-lite"/>
    </source>
</evidence>
<comment type="caution">
    <text evidence="3">The sequence shown here is derived from an EMBL/GenBank/DDBJ whole genome shotgun (WGS) entry which is preliminary data.</text>
</comment>
<feature type="transmembrane region" description="Helical" evidence="2">
    <location>
        <begin position="71"/>
        <end position="94"/>
    </location>
</feature>
<evidence type="ECO:0000313" key="4">
    <source>
        <dbReference type="Proteomes" id="UP000800093"/>
    </source>
</evidence>
<feature type="compositionally biased region" description="Gly residues" evidence="1">
    <location>
        <begin position="9"/>
        <end position="19"/>
    </location>
</feature>
<evidence type="ECO:0000256" key="2">
    <source>
        <dbReference type="SAM" id="Phobius"/>
    </source>
</evidence>
<feature type="region of interest" description="Disordered" evidence="1">
    <location>
        <begin position="103"/>
        <end position="161"/>
    </location>
</feature>
<feature type="region of interest" description="Disordered" evidence="1">
    <location>
        <begin position="1"/>
        <end position="26"/>
    </location>
</feature>
<feature type="compositionally biased region" description="Basic and acidic residues" evidence="1">
    <location>
        <begin position="121"/>
        <end position="136"/>
    </location>
</feature>
<keyword evidence="2" id="KW-0472">Membrane</keyword>
<gene>
    <name evidence="3" type="ORF">CC78DRAFT_595826</name>
</gene>
<dbReference type="Proteomes" id="UP000800093">
    <property type="component" value="Unassembled WGS sequence"/>
</dbReference>
<evidence type="ECO:0000313" key="3">
    <source>
        <dbReference type="EMBL" id="KAF2258197.1"/>
    </source>
</evidence>
<name>A0A9P4JYT4_9PLEO</name>
<keyword evidence="2" id="KW-0812">Transmembrane</keyword>
<feature type="compositionally biased region" description="Low complexity" evidence="1">
    <location>
        <begin position="233"/>
        <end position="245"/>
    </location>
</feature>
<keyword evidence="4" id="KW-1185">Reference proteome</keyword>
<proteinExistence type="predicted"/>
<dbReference type="EMBL" id="ML986776">
    <property type="protein sequence ID" value="KAF2258197.1"/>
    <property type="molecule type" value="Genomic_DNA"/>
</dbReference>